<evidence type="ECO:0000313" key="1">
    <source>
        <dbReference type="EMBL" id="CAB4043851.1"/>
    </source>
</evidence>
<proteinExistence type="predicted"/>
<protein>
    <submittedName>
        <fullName evidence="1">Uncharacterized protein</fullName>
    </submittedName>
</protein>
<organism evidence="1 2">
    <name type="scientific">Paramuricea clavata</name>
    <name type="common">Red gorgonian</name>
    <name type="synonym">Violescent sea-whip</name>
    <dbReference type="NCBI Taxonomy" id="317549"/>
    <lineage>
        <taxon>Eukaryota</taxon>
        <taxon>Metazoa</taxon>
        <taxon>Cnidaria</taxon>
        <taxon>Anthozoa</taxon>
        <taxon>Octocorallia</taxon>
        <taxon>Malacalcyonacea</taxon>
        <taxon>Plexauridae</taxon>
        <taxon>Paramuricea</taxon>
    </lineage>
</organism>
<feature type="non-terminal residue" evidence="1">
    <location>
        <position position="213"/>
    </location>
</feature>
<dbReference type="AlphaFoldDB" id="A0A7D9M752"/>
<name>A0A7D9M752_PARCT</name>
<sequence length="213" mass="23845">IRKCDVINCCSAKLAEDLRWLPDPVINKEGDHYLQLEAVIDTDTTDLNRPSAKRFPRTKDDRARQVDYFLIDDQEEQRKNPSNFTAQHARMTVDCAECGEPRVVFSKNRLSERQQITILTGLEEYTCGGHILPPDNPVHKSVDVKLSVNCGDPVELAYYSSKLGRADICCHCGGMGATQNNALKEKFKTVLPMCADCTKNGLLPITARPYGTK</sequence>
<accession>A0A7D9M752</accession>
<dbReference type="EMBL" id="CACRXK020033372">
    <property type="protein sequence ID" value="CAB4043851.1"/>
    <property type="molecule type" value="Genomic_DNA"/>
</dbReference>
<dbReference type="OrthoDB" id="5946626at2759"/>
<evidence type="ECO:0000313" key="2">
    <source>
        <dbReference type="Proteomes" id="UP001152795"/>
    </source>
</evidence>
<comment type="caution">
    <text evidence="1">The sequence shown here is derived from an EMBL/GenBank/DDBJ whole genome shotgun (WGS) entry which is preliminary data.</text>
</comment>
<reference evidence="1" key="1">
    <citation type="submission" date="2020-04" db="EMBL/GenBank/DDBJ databases">
        <authorList>
            <person name="Alioto T."/>
            <person name="Alioto T."/>
            <person name="Gomez Garrido J."/>
        </authorList>
    </citation>
    <scope>NUCLEOTIDE SEQUENCE</scope>
    <source>
        <strain evidence="1">A484AB</strain>
    </source>
</reference>
<dbReference type="Proteomes" id="UP001152795">
    <property type="component" value="Unassembled WGS sequence"/>
</dbReference>
<keyword evidence="2" id="KW-1185">Reference proteome</keyword>
<gene>
    <name evidence="1" type="ORF">PACLA_8A004080</name>
</gene>